<accession>A0A2U2U9N9</accession>
<name>A0A2U2U9N9_ECOLX</name>
<dbReference type="AlphaFoldDB" id="A0A2U2U9N9"/>
<protein>
    <submittedName>
        <fullName evidence="1">Uncharacterized protein</fullName>
    </submittedName>
</protein>
<evidence type="ECO:0000313" key="1">
    <source>
        <dbReference type="EMBL" id="PWH47741.1"/>
    </source>
</evidence>
<proteinExistence type="predicted"/>
<organism evidence="1 2">
    <name type="scientific">Escherichia coli</name>
    <dbReference type="NCBI Taxonomy" id="562"/>
    <lineage>
        <taxon>Bacteria</taxon>
        <taxon>Pseudomonadati</taxon>
        <taxon>Pseudomonadota</taxon>
        <taxon>Gammaproteobacteria</taxon>
        <taxon>Enterobacterales</taxon>
        <taxon>Enterobacteriaceae</taxon>
        <taxon>Escherichia</taxon>
    </lineage>
</organism>
<reference evidence="1 2" key="1">
    <citation type="submission" date="2018-04" db="EMBL/GenBank/DDBJ databases">
        <title>Draft Genomic Sequencing Of Potential Extraintestinal Pathogenic Escherichia coli B8S56 Isolated from Retail Chicken Skin.</title>
        <authorList>
            <person name="Xu A."/>
            <person name="Tilman S."/>
            <person name="Wisser-Parker K."/>
            <person name="Scullen O.J."/>
            <person name="Sommers C."/>
        </authorList>
    </citation>
    <scope>NUCLEOTIDE SEQUENCE [LARGE SCALE GENOMIC DNA]</scope>
    <source>
        <strain evidence="1 2">B8S56</strain>
    </source>
</reference>
<dbReference type="Proteomes" id="UP000245761">
    <property type="component" value="Unassembled WGS sequence"/>
</dbReference>
<gene>
    <name evidence="1" type="ORF">DD762_29505</name>
</gene>
<sequence>GEEGDISPYTAEMARELAIWYGNEYVRLSSPLTFENSALTVPVRLIPEELELFNWIKSYCIEKGIPCMKKNDILQRGPNRFRKKDKINWLLDLLYEQNRVVPVIEGKTWYVAPNFDL</sequence>
<feature type="non-terminal residue" evidence="1">
    <location>
        <position position="1"/>
    </location>
</feature>
<dbReference type="EMBL" id="QEMT01000195">
    <property type="protein sequence ID" value="PWH47741.1"/>
    <property type="molecule type" value="Genomic_DNA"/>
</dbReference>
<comment type="caution">
    <text evidence="1">The sequence shown here is derived from an EMBL/GenBank/DDBJ whole genome shotgun (WGS) entry which is preliminary data.</text>
</comment>
<evidence type="ECO:0000313" key="2">
    <source>
        <dbReference type="Proteomes" id="UP000245761"/>
    </source>
</evidence>